<dbReference type="SUPFAM" id="SSF52540">
    <property type="entry name" value="P-loop containing nucleoside triphosphate hydrolases"/>
    <property type="match status" value="1"/>
</dbReference>
<feature type="transmembrane region" description="Helical" evidence="1">
    <location>
        <begin position="533"/>
        <end position="557"/>
    </location>
</feature>
<accession>A0ABQ2UIJ1</accession>
<evidence type="ECO:0000256" key="1">
    <source>
        <dbReference type="SAM" id="Phobius"/>
    </source>
</evidence>
<feature type="transmembrane region" description="Helical" evidence="1">
    <location>
        <begin position="412"/>
        <end position="432"/>
    </location>
</feature>
<feature type="transmembrane region" description="Helical" evidence="1">
    <location>
        <begin position="459"/>
        <end position="480"/>
    </location>
</feature>
<reference evidence="3" key="1">
    <citation type="journal article" date="2019" name="Int. J. Syst. Evol. Microbiol.">
        <title>The Global Catalogue of Microorganisms (GCM) 10K type strain sequencing project: providing services to taxonomists for standard genome sequencing and annotation.</title>
        <authorList>
            <consortium name="The Broad Institute Genomics Platform"/>
            <consortium name="The Broad Institute Genome Sequencing Center for Infectious Disease"/>
            <person name="Wu L."/>
            <person name="Ma J."/>
        </authorList>
    </citation>
    <scope>NUCLEOTIDE SEQUENCE [LARGE SCALE GENOMIC DNA]</scope>
    <source>
        <strain evidence="3">JCM 3296</strain>
    </source>
</reference>
<feature type="transmembrane region" description="Helical" evidence="1">
    <location>
        <begin position="577"/>
        <end position="601"/>
    </location>
</feature>
<evidence type="ECO:0000313" key="3">
    <source>
        <dbReference type="Proteomes" id="UP000649573"/>
    </source>
</evidence>
<evidence type="ECO:0008006" key="4">
    <source>
        <dbReference type="Google" id="ProtNLM"/>
    </source>
</evidence>
<keyword evidence="1" id="KW-1133">Transmembrane helix</keyword>
<dbReference type="Gene3D" id="3.40.50.300">
    <property type="entry name" value="P-loop containing nucleotide triphosphate hydrolases"/>
    <property type="match status" value="1"/>
</dbReference>
<organism evidence="2 3">
    <name type="scientific">Lentzea flava</name>
    <dbReference type="NCBI Taxonomy" id="103732"/>
    <lineage>
        <taxon>Bacteria</taxon>
        <taxon>Bacillati</taxon>
        <taxon>Actinomycetota</taxon>
        <taxon>Actinomycetes</taxon>
        <taxon>Pseudonocardiales</taxon>
        <taxon>Pseudonocardiaceae</taxon>
        <taxon>Lentzea</taxon>
    </lineage>
</organism>
<protein>
    <recommendedName>
        <fullName evidence="4">NACHT domain-containing protein</fullName>
    </recommendedName>
</protein>
<keyword evidence="3" id="KW-1185">Reference proteome</keyword>
<feature type="transmembrane region" description="Helical" evidence="1">
    <location>
        <begin position="486"/>
        <end position="506"/>
    </location>
</feature>
<comment type="caution">
    <text evidence="2">The sequence shown here is derived from an EMBL/GenBank/DDBJ whole genome shotgun (WGS) entry which is preliminary data.</text>
</comment>
<feature type="transmembrane region" description="Helical" evidence="1">
    <location>
        <begin position="41"/>
        <end position="59"/>
    </location>
</feature>
<dbReference type="InterPro" id="IPR027417">
    <property type="entry name" value="P-loop_NTPase"/>
</dbReference>
<name>A0ABQ2UIJ1_9PSEU</name>
<dbReference type="Proteomes" id="UP000649573">
    <property type="component" value="Unassembled WGS sequence"/>
</dbReference>
<dbReference type="EMBL" id="BMRE01000012">
    <property type="protein sequence ID" value="GGU38547.1"/>
    <property type="molecule type" value="Genomic_DNA"/>
</dbReference>
<feature type="transmembrane region" description="Helical" evidence="1">
    <location>
        <begin position="387"/>
        <end position="406"/>
    </location>
</feature>
<keyword evidence="1" id="KW-0812">Transmembrane</keyword>
<proteinExistence type="predicted"/>
<evidence type="ECO:0000313" key="2">
    <source>
        <dbReference type="EMBL" id="GGU38547.1"/>
    </source>
</evidence>
<keyword evidence="1" id="KW-0472">Membrane</keyword>
<sequence>MTGGRMRRYVTIAVTAVIAALLLPVTVNVATSSLPAAWQPYLWVAWPVSALLAVVLVVQQVRGDRTEVRLDVTQAADALATGVRGRWEAELESQDLVGQALLRTCDIDDLVPGRVVVLGPPGAGKTVAAIVLTLELLQRRASGDPVPVLLPVARWDPGEHLHDWIARRLVEDYTGLTREVAAQLVAAGLVLPVLDGLDELPAESRVSAVIGIDRLAGPLVLTSRVAEYRDALATAGRVLGDAREIVLGTADTDTVIGYVTRGAPDDPRWQPVVARMRAEPAGPLATALARPLLAWLARATYRDPRTDPAELLTTPEEIEHHLLASFVDTRYRDEHPRRPTPGLRRAKQPAYEAVEARRWLGHLALYLRSRDTDGFTWWHLRQTLPRWVLPLVCCGIDCVGGLAGGFVAGQEFLFMMMAGAVCGAVLGAWIVYEVGRGSVPSVVSRLPTALPLRAMTAKFLTMVRGGVAAGLLLATISAIWFDWADFLEVFVATVVMMAAVGIPYGLQEGLEKQLASVSDVRALNPRSSLRASWYANLLTLAGLGLVFFAVPVAAATIMTPLIPPGSEPMGVGGALQVGTGFLVVLTAFMFSMSDWLAYAVAKLPFATRGIFPLRLMRFLDDAHSRGVLRQVGTSYEFRHAGLRDVLAER</sequence>
<gene>
    <name evidence="2" type="ORF">GCM10010178_33570</name>
</gene>